<accession>A0A9N9GQA0</accession>
<keyword evidence="3" id="KW-1185">Reference proteome</keyword>
<feature type="region of interest" description="Disordered" evidence="1">
    <location>
        <begin position="1"/>
        <end position="41"/>
    </location>
</feature>
<feature type="region of interest" description="Disordered" evidence="1">
    <location>
        <begin position="165"/>
        <end position="198"/>
    </location>
</feature>
<feature type="compositionally biased region" description="Basic and acidic residues" evidence="1">
    <location>
        <begin position="174"/>
        <end position="197"/>
    </location>
</feature>
<protein>
    <submittedName>
        <fullName evidence="2">3466_t:CDS:1</fullName>
    </submittedName>
</protein>
<dbReference type="Proteomes" id="UP000789706">
    <property type="component" value="Unassembled WGS sequence"/>
</dbReference>
<reference evidence="2" key="1">
    <citation type="submission" date="2021-06" db="EMBL/GenBank/DDBJ databases">
        <authorList>
            <person name="Kallberg Y."/>
            <person name="Tangrot J."/>
            <person name="Rosling A."/>
        </authorList>
    </citation>
    <scope>NUCLEOTIDE SEQUENCE</scope>
    <source>
        <strain evidence="2">AZ414A</strain>
    </source>
</reference>
<comment type="caution">
    <text evidence="2">The sequence shown here is derived from an EMBL/GenBank/DDBJ whole genome shotgun (WGS) entry which is preliminary data.</text>
</comment>
<organism evidence="2 3">
    <name type="scientific">Diversispora eburnea</name>
    <dbReference type="NCBI Taxonomy" id="1213867"/>
    <lineage>
        <taxon>Eukaryota</taxon>
        <taxon>Fungi</taxon>
        <taxon>Fungi incertae sedis</taxon>
        <taxon>Mucoromycota</taxon>
        <taxon>Glomeromycotina</taxon>
        <taxon>Glomeromycetes</taxon>
        <taxon>Diversisporales</taxon>
        <taxon>Diversisporaceae</taxon>
        <taxon>Diversispora</taxon>
    </lineage>
</organism>
<evidence type="ECO:0000256" key="1">
    <source>
        <dbReference type="SAM" id="MobiDB-lite"/>
    </source>
</evidence>
<name>A0A9N9GQA0_9GLOM</name>
<gene>
    <name evidence="2" type="ORF">DEBURN_LOCUS10264</name>
</gene>
<proteinExistence type="predicted"/>
<dbReference type="AlphaFoldDB" id="A0A9N9GQA0"/>
<sequence length="383" mass="44089">MNNSTNSDHLHAISPFKKGMESEQDLGMYRKNGEEEREVAGSLRYMPSTVQEEQSSSFPYRYPWTTETNSNKSRWDRNYHNHPMGRHLLPVHDKSLAQKEESQKKEDEVYIYESGVLSISSSRPNISLDDHTGTLPQIPKVPNDDKCILEIDQTKDHQHYVRSITHGSRGMGQKKFDQDPKDERSISLSARSERENNSKVGRLGVRELLGDQSMDCSTTVEARTTNQIPNNISTDKRIYTTVQELPDVSEMIEQLKDDPRGYHENTDKGLLHPEDREYFRETFGITGVRPVFVDHSGMVVLMLDDRGIMFKWNEMEQSMKYMGRNLKEGLANHLYFPENICAIIESTGELIPVDEVEARVELQDLAEPIIVIDKKKKKSKKNK</sequence>
<evidence type="ECO:0000313" key="2">
    <source>
        <dbReference type="EMBL" id="CAG8618342.1"/>
    </source>
</evidence>
<dbReference type="OrthoDB" id="2441284at2759"/>
<dbReference type="EMBL" id="CAJVPK010002769">
    <property type="protein sequence ID" value="CAG8618342.1"/>
    <property type="molecule type" value="Genomic_DNA"/>
</dbReference>
<evidence type="ECO:0000313" key="3">
    <source>
        <dbReference type="Proteomes" id="UP000789706"/>
    </source>
</evidence>